<dbReference type="Gene3D" id="3.30.1280.10">
    <property type="entry name" value="Phosphoribosylformylglycinamidine synthase subunit PurS"/>
    <property type="match status" value="1"/>
</dbReference>
<accession>A0A1I2SQ65</accession>
<dbReference type="NCBIfam" id="NF004630">
    <property type="entry name" value="PRK05974.1"/>
    <property type="match status" value="1"/>
</dbReference>
<sequence length="81" mass="9398">MRKVKIYITLKEGVLDPQGKAVQNSLHSLEYKNVSEVRVGKYMEVMMEDTNDIEEQVDKMCDQLLANPVIENYTYTIEEVV</sequence>
<comment type="catalytic activity">
    <reaction evidence="6">
        <text>N(2)-formyl-N(1)-(5-phospho-beta-D-ribosyl)glycinamide + L-glutamine + ATP + H2O = 2-formamido-N(1)-(5-O-phospho-beta-D-ribosyl)acetamidine + L-glutamate + ADP + phosphate + H(+)</text>
        <dbReference type="Rhea" id="RHEA:17129"/>
        <dbReference type="ChEBI" id="CHEBI:15377"/>
        <dbReference type="ChEBI" id="CHEBI:15378"/>
        <dbReference type="ChEBI" id="CHEBI:29985"/>
        <dbReference type="ChEBI" id="CHEBI:30616"/>
        <dbReference type="ChEBI" id="CHEBI:43474"/>
        <dbReference type="ChEBI" id="CHEBI:58359"/>
        <dbReference type="ChEBI" id="CHEBI:147286"/>
        <dbReference type="ChEBI" id="CHEBI:147287"/>
        <dbReference type="ChEBI" id="CHEBI:456216"/>
        <dbReference type="EC" id="6.3.5.3"/>
    </reaction>
</comment>
<evidence type="ECO:0000256" key="2">
    <source>
        <dbReference type="ARBA" id="ARBA00022598"/>
    </source>
</evidence>
<dbReference type="Pfam" id="PF02700">
    <property type="entry name" value="PurS"/>
    <property type="match status" value="1"/>
</dbReference>
<protein>
    <recommendedName>
        <fullName evidence="6">Phosphoribosylformylglycinamidine synthase subunit PurS</fullName>
        <shortName evidence="6">FGAM synthase</shortName>
        <ecNumber evidence="6">6.3.5.3</ecNumber>
    </recommendedName>
    <alternativeName>
        <fullName evidence="6">Formylglycinamide ribonucleotide amidotransferase subunit III</fullName>
        <shortName evidence="6">FGAR amidotransferase III</shortName>
        <shortName evidence="6">FGAR-AT III</shortName>
    </alternativeName>
    <alternativeName>
        <fullName evidence="6">Phosphoribosylformylglycinamidine synthase subunit III</fullName>
    </alternativeName>
</protein>
<dbReference type="NCBIfam" id="TIGR00302">
    <property type="entry name" value="phosphoribosylformylglycinamidine synthase subunit PurS"/>
    <property type="match status" value="1"/>
</dbReference>
<dbReference type="UniPathway" id="UPA00074">
    <property type="reaction ID" value="UER00128"/>
</dbReference>
<keyword evidence="3 6" id="KW-0547">Nucleotide-binding</keyword>
<dbReference type="InterPro" id="IPR036604">
    <property type="entry name" value="PurS-like_sf"/>
</dbReference>
<name>A0A1I2SQ65_9BACI</name>
<dbReference type="Proteomes" id="UP000198897">
    <property type="component" value="Unassembled WGS sequence"/>
</dbReference>
<evidence type="ECO:0000256" key="5">
    <source>
        <dbReference type="ARBA" id="ARBA00022840"/>
    </source>
</evidence>
<dbReference type="GO" id="GO:0005737">
    <property type="term" value="C:cytoplasm"/>
    <property type="evidence" value="ECO:0007669"/>
    <property type="project" value="UniProtKB-SubCell"/>
</dbReference>
<gene>
    <name evidence="6" type="primary">purS</name>
    <name evidence="7" type="ORF">SAMN05216353_15314</name>
</gene>
<dbReference type="EC" id="6.3.5.3" evidence="6"/>
<dbReference type="GO" id="GO:0005524">
    <property type="term" value="F:ATP binding"/>
    <property type="evidence" value="ECO:0007669"/>
    <property type="project" value="UniProtKB-UniRule"/>
</dbReference>
<comment type="subunit">
    <text evidence="6">Part of the FGAM synthase complex composed of 1 PurL, 1 PurQ and 2 PurS subunits.</text>
</comment>
<keyword evidence="5 6" id="KW-0067">ATP-binding</keyword>
<dbReference type="InterPro" id="IPR003850">
    <property type="entry name" value="PurS"/>
</dbReference>
<dbReference type="OrthoDB" id="9799101at2"/>
<comment type="similarity">
    <text evidence="6">Belongs to the PurS family.</text>
</comment>
<keyword evidence="8" id="KW-1185">Reference proteome</keyword>
<dbReference type="AlphaFoldDB" id="A0A1I2SQ65"/>
<proteinExistence type="inferred from homology"/>
<comment type="subcellular location">
    <subcellularLocation>
        <location evidence="6">Cytoplasm</location>
    </subcellularLocation>
</comment>
<keyword evidence="4 6" id="KW-0658">Purine biosynthesis</keyword>
<organism evidence="7 8">
    <name type="scientific">Halobacillus alkaliphilus</name>
    <dbReference type="NCBI Taxonomy" id="396056"/>
    <lineage>
        <taxon>Bacteria</taxon>
        <taxon>Bacillati</taxon>
        <taxon>Bacillota</taxon>
        <taxon>Bacilli</taxon>
        <taxon>Bacillales</taxon>
        <taxon>Bacillaceae</taxon>
        <taxon>Halobacillus</taxon>
    </lineage>
</organism>
<dbReference type="GO" id="GO:0004642">
    <property type="term" value="F:phosphoribosylformylglycinamidine synthase activity"/>
    <property type="evidence" value="ECO:0007669"/>
    <property type="project" value="UniProtKB-UniRule"/>
</dbReference>
<keyword evidence="2 6" id="KW-0436">Ligase</keyword>
<comment type="function">
    <text evidence="6">Part of the phosphoribosylformylglycinamidine synthase complex involved in the purines biosynthetic pathway. Catalyzes the ATP-dependent conversion of formylglycinamide ribonucleotide (FGAR) and glutamine to yield formylglycinamidine ribonucleotide (FGAM) and glutamate. The FGAM synthase complex is composed of three subunits. PurQ produces an ammonia molecule by converting glutamine to glutamate. PurL transfers the ammonia molecule to FGAR to form FGAM in an ATP-dependent manner. PurS interacts with PurQ and PurL and is thought to assist in the transfer of the ammonia molecule from PurQ to PurL.</text>
</comment>
<evidence type="ECO:0000256" key="4">
    <source>
        <dbReference type="ARBA" id="ARBA00022755"/>
    </source>
</evidence>
<evidence type="ECO:0000256" key="6">
    <source>
        <dbReference type="HAMAP-Rule" id="MF_01926"/>
    </source>
</evidence>
<evidence type="ECO:0000313" key="7">
    <source>
        <dbReference type="EMBL" id="SFG53879.1"/>
    </source>
</evidence>
<dbReference type="HAMAP" id="MF_01926">
    <property type="entry name" value="PurS"/>
    <property type="match status" value="1"/>
</dbReference>
<evidence type="ECO:0000256" key="3">
    <source>
        <dbReference type="ARBA" id="ARBA00022741"/>
    </source>
</evidence>
<evidence type="ECO:0000313" key="8">
    <source>
        <dbReference type="Proteomes" id="UP000198897"/>
    </source>
</evidence>
<dbReference type="GO" id="GO:0006189">
    <property type="term" value="P:'de novo' IMP biosynthetic process"/>
    <property type="evidence" value="ECO:0007669"/>
    <property type="project" value="UniProtKB-UniRule"/>
</dbReference>
<dbReference type="PANTHER" id="PTHR34696">
    <property type="entry name" value="PHOSPHORIBOSYLFORMYLGLYCINAMIDINE SYNTHASE SUBUNIT PURS"/>
    <property type="match status" value="1"/>
</dbReference>
<reference evidence="8" key="1">
    <citation type="submission" date="2016-10" db="EMBL/GenBank/DDBJ databases">
        <authorList>
            <person name="Varghese N."/>
            <person name="Submissions S."/>
        </authorList>
    </citation>
    <scope>NUCLEOTIDE SEQUENCE [LARGE SCALE GENOMIC DNA]</scope>
    <source>
        <strain evidence="8">FP5</strain>
    </source>
</reference>
<keyword evidence="1 6" id="KW-0963">Cytoplasm</keyword>
<comment type="pathway">
    <text evidence="6">Purine metabolism; IMP biosynthesis via de novo pathway; 5-amino-1-(5-phospho-D-ribosyl)imidazole from N(2)-formyl-N(1)-(5-phospho-D-ribosyl)glycinamide: step 1/2.</text>
</comment>
<evidence type="ECO:0000256" key="1">
    <source>
        <dbReference type="ARBA" id="ARBA00022490"/>
    </source>
</evidence>
<dbReference type="SUPFAM" id="SSF82697">
    <property type="entry name" value="PurS-like"/>
    <property type="match status" value="1"/>
</dbReference>
<dbReference type="RefSeq" id="WP_089754368.1">
    <property type="nucleotide sequence ID" value="NZ_FOOG01000053.1"/>
</dbReference>
<dbReference type="PANTHER" id="PTHR34696:SF1">
    <property type="entry name" value="PHOSPHORIBOSYLFORMYLGLYCINAMIDINE SYNTHASE SUBUNIT PURS"/>
    <property type="match status" value="1"/>
</dbReference>
<dbReference type="EMBL" id="FOOG01000053">
    <property type="protein sequence ID" value="SFG53879.1"/>
    <property type="molecule type" value="Genomic_DNA"/>
</dbReference>